<dbReference type="InterPro" id="IPR003591">
    <property type="entry name" value="Leu-rich_rpt_typical-subtyp"/>
</dbReference>
<dbReference type="PANTHER" id="PTHR48057">
    <property type="entry name" value="LEUCINE-RICH REPEAT SERINE/THREONINE-PROTEIN KINASE 1"/>
    <property type="match status" value="1"/>
</dbReference>
<dbReference type="InterPro" id="IPR032675">
    <property type="entry name" value="LRR_dom_sf"/>
</dbReference>
<evidence type="ECO:0000256" key="5">
    <source>
        <dbReference type="ARBA" id="ARBA00022729"/>
    </source>
</evidence>
<keyword evidence="13" id="KW-1185">Reference proteome</keyword>
<evidence type="ECO:0000256" key="8">
    <source>
        <dbReference type="ARBA" id="ARBA00023136"/>
    </source>
</evidence>
<dbReference type="SMR" id="A0A067DXK9"/>
<proteinExistence type="inferred from homology"/>
<dbReference type="STRING" id="2711.A0A067DXK9"/>
<dbReference type="Pfam" id="PF00560">
    <property type="entry name" value="LRR_1"/>
    <property type="match status" value="1"/>
</dbReference>
<keyword evidence="9" id="KW-0325">Glycoprotein</keyword>
<evidence type="ECO:0000313" key="12">
    <source>
        <dbReference type="EMBL" id="KDO43356.1"/>
    </source>
</evidence>
<keyword evidence="7" id="KW-1133">Transmembrane helix</keyword>
<dbReference type="EMBL" id="KK785381">
    <property type="protein sequence ID" value="KDO43356.1"/>
    <property type="molecule type" value="Genomic_DNA"/>
</dbReference>
<feature type="signal peptide" evidence="10">
    <location>
        <begin position="1"/>
        <end position="30"/>
    </location>
</feature>
<keyword evidence="5 10" id="KW-0732">Signal</keyword>
<feature type="domain" description="Disease resistance R13L4/SHOC-2-like LRR" evidence="11">
    <location>
        <begin position="90"/>
        <end position="207"/>
    </location>
</feature>
<evidence type="ECO:0000256" key="1">
    <source>
        <dbReference type="ARBA" id="ARBA00004479"/>
    </source>
</evidence>
<dbReference type="InterPro" id="IPR001611">
    <property type="entry name" value="Leu-rich_rpt"/>
</dbReference>
<dbReference type="Proteomes" id="UP000027120">
    <property type="component" value="Unassembled WGS sequence"/>
</dbReference>
<name>A0A067DXK9_CITSI</name>
<dbReference type="SUPFAM" id="SSF52058">
    <property type="entry name" value="L domain-like"/>
    <property type="match status" value="1"/>
</dbReference>
<comment type="similarity">
    <text evidence="2">Belongs to the RLP family.</text>
</comment>
<dbReference type="SMART" id="SM00365">
    <property type="entry name" value="LRR_SD22"/>
    <property type="match status" value="3"/>
</dbReference>
<keyword evidence="4" id="KW-0812">Transmembrane</keyword>
<accession>A0A067DXK9</accession>
<evidence type="ECO:0000313" key="13">
    <source>
        <dbReference type="Proteomes" id="UP000027120"/>
    </source>
</evidence>
<dbReference type="GO" id="GO:0016020">
    <property type="term" value="C:membrane"/>
    <property type="evidence" value="ECO:0007669"/>
    <property type="project" value="UniProtKB-SubCell"/>
</dbReference>
<evidence type="ECO:0000256" key="4">
    <source>
        <dbReference type="ARBA" id="ARBA00022692"/>
    </source>
</evidence>
<dbReference type="InterPro" id="IPR052595">
    <property type="entry name" value="LRRC69/RLP"/>
</dbReference>
<comment type="subcellular location">
    <subcellularLocation>
        <location evidence="1">Membrane</location>
        <topology evidence="1">Single-pass type I membrane protein</topology>
    </subcellularLocation>
</comment>
<keyword evidence="6" id="KW-0677">Repeat</keyword>
<dbReference type="PRINTS" id="PR00019">
    <property type="entry name" value="LEURICHRPT"/>
</dbReference>
<keyword evidence="3" id="KW-0433">Leucine-rich repeat</keyword>
<protein>
    <recommendedName>
        <fullName evidence="11">Disease resistance R13L4/SHOC-2-like LRR domain-containing protein</fullName>
    </recommendedName>
</protein>
<keyword evidence="8" id="KW-0472">Membrane</keyword>
<dbReference type="InterPro" id="IPR055414">
    <property type="entry name" value="LRR_R13L4/SHOC2-like"/>
</dbReference>
<evidence type="ECO:0000256" key="2">
    <source>
        <dbReference type="ARBA" id="ARBA00009592"/>
    </source>
</evidence>
<dbReference type="FunFam" id="3.80.10.10:FF:000041">
    <property type="entry name" value="LRR receptor-like serine/threonine-protein kinase ERECTA"/>
    <property type="match status" value="1"/>
</dbReference>
<reference evidence="12 13" key="1">
    <citation type="submission" date="2014-04" db="EMBL/GenBank/DDBJ databases">
        <authorList>
            <consortium name="International Citrus Genome Consortium"/>
            <person name="Gmitter F."/>
            <person name="Chen C."/>
            <person name="Farmerie W."/>
            <person name="Harkins T."/>
            <person name="Desany B."/>
            <person name="Mohiuddin M."/>
            <person name="Kodira C."/>
            <person name="Borodovsky M."/>
            <person name="Lomsadze A."/>
            <person name="Burns P."/>
            <person name="Jenkins J."/>
            <person name="Prochnik S."/>
            <person name="Shu S."/>
            <person name="Chapman J."/>
            <person name="Pitluck S."/>
            <person name="Schmutz J."/>
            <person name="Rokhsar D."/>
        </authorList>
    </citation>
    <scope>NUCLEOTIDE SEQUENCE</scope>
</reference>
<organism evidence="12 13">
    <name type="scientific">Citrus sinensis</name>
    <name type="common">Sweet orange</name>
    <name type="synonym">Citrus aurantium var. sinensis</name>
    <dbReference type="NCBI Taxonomy" id="2711"/>
    <lineage>
        <taxon>Eukaryota</taxon>
        <taxon>Viridiplantae</taxon>
        <taxon>Streptophyta</taxon>
        <taxon>Embryophyta</taxon>
        <taxon>Tracheophyta</taxon>
        <taxon>Spermatophyta</taxon>
        <taxon>Magnoliopsida</taxon>
        <taxon>eudicotyledons</taxon>
        <taxon>Gunneridae</taxon>
        <taxon>Pentapetalae</taxon>
        <taxon>rosids</taxon>
        <taxon>malvids</taxon>
        <taxon>Sapindales</taxon>
        <taxon>Rutaceae</taxon>
        <taxon>Aurantioideae</taxon>
        <taxon>Citrus</taxon>
    </lineage>
</organism>
<evidence type="ECO:0000256" key="7">
    <source>
        <dbReference type="ARBA" id="ARBA00022989"/>
    </source>
</evidence>
<sequence>MACAFSNTCRAVIVFIWAALTPLIVHVASATNISIHVAASEIERQALLNGGWWKDRIPHNTSDHCNWVGITCDYKGSITHIELVECSIKGELGSLNFSCFPNLQYLNLWNNNLSGSIPPQIGSLSNLKYLNLRWNNLTGTIPTEIGIFRNLEELYLPSNKLNGFNGTIPREIGNLKNLTHLSLITNKRTGAIPSTLGHLTSLLYLDLSSNQLHSFIPLEIGNFSALEELDLSDNKIRALQIIQPSISQSFIKPTFRPNTFCNWKTLQPCVSRPL</sequence>
<dbReference type="FunFam" id="3.80.10.10:FF:000400">
    <property type="entry name" value="Nuclear pore complex protein NUP107"/>
    <property type="match status" value="1"/>
</dbReference>
<evidence type="ECO:0000259" key="11">
    <source>
        <dbReference type="Pfam" id="PF23598"/>
    </source>
</evidence>
<gene>
    <name evidence="12" type="ORF">CISIN_1g038615mg</name>
</gene>
<dbReference type="Pfam" id="PF23598">
    <property type="entry name" value="LRR_14"/>
    <property type="match status" value="1"/>
</dbReference>
<dbReference type="AlphaFoldDB" id="A0A067DXK9"/>
<evidence type="ECO:0000256" key="9">
    <source>
        <dbReference type="ARBA" id="ARBA00023180"/>
    </source>
</evidence>
<dbReference type="Gene3D" id="3.80.10.10">
    <property type="entry name" value="Ribonuclease Inhibitor"/>
    <property type="match status" value="2"/>
</dbReference>
<feature type="chain" id="PRO_5001638981" description="Disease resistance R13L4/SHOC-2-like LRR domain-containing protein" evidence="10">
    <location>
        <begin position="31"/>
        <end position="274"/>
    </location>
</feature>
<dbReference type="PANTHER" id="PTHR48057:SF7">
    <property type="entry name" value="LEUCINE-RICH REPEAT SERINE_THREONINE-PROTEIN KINASE 1"/>
    <property type="match status" value="1"/>
</dbReference>
<dbReference type="SMART" id="SM00369">
    <property type="entry name" value="LRR_TYP"/>
    <property type="match status" value="4"/>
</dbReference>
<evidence type="ECO:0000256" key="10">
    <source>
        <dbReference type="SAM" id="SignalP"/>
    </source>
</evidence>
<evidence type="ECO:0000256" key="3">
    <source>
        <dbReference type="ARBA" id="ARBA00022614"/>
    </source>
</evidence>
<evidence type="ECO:0000256" key="6">
    <source>
        <dbReference type="ARBA" id="ARBA00022737"/>
    </source>
</evidence>